<keyword evidence="2" id="KW-1185">Reference proteome</keyword>
<evidence type="ECO:0000313" key="1">
    <source>
        <dbReference type="EMBL" id="PTQ34962.1"/>
    </source>
</evidence>
<dbReference type="AlphaFoldDB" id="A0A2R6WMA2"/>
<name>A0A2R6WMA2_MARPO</name>
<sequence>MIDGPVAHRFGDGDRCARVKGRNRLARMRLLGSSYNPNRSVALSLIPLIIFNCNDGQEDHSSKETIRLPPYTISRTFHVLPE</sequence>
<accession>A0A2R6WMA2</accession>
<gene>
    <name evidence="1" type="ORF">MARPO_0075s0064</name>
</gene>
<dbReference type="EMBL" id="KZ772747">
    <property type="protein sequence ID" value="PTQ34962.1"/>
    <property type="molecule type" value="Genomic_DNA"/>
</dbReference>
<dbReference type="Proteomes" id="UP000244005">
    <property type="component" value="Unassembled WGS sequence"/>
</dbReference>
<organism evidence="1 2">
    <name type="scientific">Marchantia polymorpha</name>
    <name type="common">Common liverwort</name>
    <name type="synonym">Marchantia aquatica</name>
    <dbReference type="NCBI Taxonomy" id="3197"/>
    <lineage>
        <taxon>Eukaryota</taxon>
        <taxon>Viridiplantae</taxon>
        <taxon>Streptophyta</taxon>
        <taxon>Embryophyta</taxon>
        <taxon>Marchantiophyta</taxon>
        <taxon>Marchantiopsida</taxon>
        <taxon>Marchantiidae</taxon>
        <taxon>Marchantiales</taxon>
        <taxon>Marchantiaceae</taxon>
        <taxon>Marchantia</taxon>
    </lineage>
</organism>
<reference evidence="2" key="1">
    <citation type="journal article" date="2017" name="Cell">
        <title>Insights into land plant evolution garnered from the Marchantia polymorpha genome.</title>
        <authorList>
            <person name="Bowman J.L."/>
            <person name="Kohchi T."/>
            <person name="Yamato K.T."/>
            <person name="Jenkins J."/>
            <person name="Shu S."/>
            <person name="Ishizaki K."/>
            <person name="Yamaoka S."/>
            <person name="Nishihama R."/>
            <person name="Nakamura Y."/>
            <person name="Berger F."/>
            <person name="Adam C."/>
            <person name="Aki S.S."/>
            <person name="Althoff F."/>
            <person name="Araki T."/>
            <person name="Arteaga-Vazquez M.A."/>
            <person name="Balasubrmanian S."/>
            <person name="Barry K."/>
            <person name="Bauer D."/>
            <person name="Boehm C.R."/>
            <person name="Briginshaw L."/>
            <person name="Caballero-Perez J."/>
            <person name="Catarino B."/>
            <person name="Chen F."/>
            <person name="Chiyoda S."/>
            <person name="Chovatia M."/>
            <person name="Davies K.M."/>
            <person name="Delmans M."/>
            <person name="Demura T."/>
            <person name="Dierschke T."/>
            <person name="Dolan L."/>
            <person name="Dorantes-Acosta A.E."/>
            <person name="Eklund D.M."/>
            <person name="Florent S.N."/>
            <person name="Flores-Sandoval E."/>
            <person name="Fujiyama A."/>
            <person name="Fukuzawa H."/>
            <person name="Galik B."/>
            <person name="Grimanelli D."/>
            <person name="Grimwood J."/>
            <person name="Grossniklaus U."/>
            <person name="Hamada T."/>
            <person name="Haseloff J."/>
            <person name="Hetherington A.J."/>
            <person name="Higo A."/>
            <person name="Hirakawa Y."/>
            <person name="Hundley H.N."/>
            <person name="Ikeda Y."/>
            <person name="Inoue K."/>
            <person name="Inoue S.I."/>
            <person name="Ishida S."/>
            <person name="Jia Q."/>
            <person name="Kakita M."/>
            <person name="Kanazawa T."/>
            <person name="Kawai Y."/>
            <person name="Kawashima T."/>
            <person name="Kennedy M."/>
            <person name="Kinose K."/>
            <person name="Kinoshita T."/>
            <person name="Kohara Y."/>
            <person name="Koide E."/>
            <person name="Komatsu K."/>
            <person name="Kopischke S."/>
            <person name="Kubo M."/>
            <person name="Kyozuka J."/>
            <person name="Lagercrantz U."/>
            <person name="Lin S.S."/>
            <person name="Lindquist E."/>
            <person name="Lipzen A.M."/>
            <person name="Lu C.W."/>
            <person name="De Luna E."/>
            <person name="Martienssen R.A."/>
            <person name="Minamino N."/>
            <person name="Mizutani M."/>
            <person name="Mizutani M."/>
            <person name="Mochizuki N."/>
            <person name="Monte I."/>
            <person name="Mosher R."/>
            <person name="Nagasaki H."/>
            <person name="Nakagami H."/>
            <person name="Naramoto S."/>
            <person name="Nishitani K."/>
            <person name="Ohtani M."/>
            <person name="Okamoto T."/>
            <person name="Okumura M."/>
            <person name="Phillips J."/>
            <person name="Pollak B."/>
            <person name="Reinders A."/>
            <person name="Rovekamp M."/>
            <person name="Sano R."/>
            <person name="Sawa S."/>
            <person name="Schmid M.W."/>
            <person name="Shirakawa M."/>
            <person name="Solano R."/>
            <person name="Spunde A."/>
            <person name="Suetsugu N."/>
            <person name="Sugano S."/>
            <person name="Sugiyama A."/>
            <person name="Sun R."/>
            <person name="Suzuki Y."/>
            <person name="Takenaka M."/>
            <person name="Takezawa D."/>
            <person name="Tomogane H."/>
            <person name="Tsuzuki M."/>
            <person name="Ueda T."/>
            <person name="Umeda M."/>
            <person name="Ward J.M."/>
            <person name="Watanabe Y."/>
            <person name="Yazaki K."/>
            <person name="Yokoyama R."/>
            <person name="Yoshitake Y."/>
            <person name="Yotsui I."/>
            <person name="Zachgo S."/>
            <person name="Schmutz J."/>
        </authorList>
    </citation>
    <scope>NUCLEOTIDE SEQUENCE [LARGE SCALE GENOMIC DNA]</scope>
    <source>
        <strain evidence="2">Tak-1</strain>
    </source>
</reference>
<evidence type="ECO:0000313" key="2">
    <source>
        <dbReference type="Proteomes" id="UP000244005"/>
    </source>
</evidence>
<proteinExistence type="predicted"/>
<dbReference type="Gramene" id="Mp2g03030.1">
    <property type="protein sequence ID" value="Mp2g03030.1.cds1"/>
    <property type="gene ID" value="Mp2g03030"/>
</dbReference>
<protein>
    <submittedName>
        <fullName evidence="1">Uncharacterized protein</fullName>
    </submittedName>
</protein>